<evidence type="ECO:0000313" key="8">
    <source>
        <dbReference type="Proteomes" id="UP000279029"/>
    </source>
</evidence>
<dbReference type="GO" id="GO:0000155">
    <property type="term" value="F:phosphorelay sensor kinase activity"/>
    <property type="evidence" value="ECO:0007669"/>
    <property type="project" value="InterPro"/>
</dbReference>
<keyword evidence="4 7" id="KW-0418">Kinase</keyword>
<dbReference type="Gene3D" id="6.10.340.10">
    <property type="match status" value="1"/>
</dbReference>
<dbReference type="SUPFAM" id="SSF158472">
    <property type="entry name" value="HAMP domain-like"/>
    <property type="match status" value="1"/>
</dbReference>
<name>A0A3P7PEF9_9FIRM</name>
<feature type="domain" description="HAMP" evidence="6">
    <location>
        <begin position="204"/>
        <end position="257"/>
    </location>
</feature>
<keyword evidence="5" id="KW-0472">Membrane</keyword>
<dbReference type="KEGG" id="cbar:PATL70BA_2555"/>
<protein>
    <submittedName>
        <fullName evidence="7">Histidine kinase</fullName>
        <ecNumber evidence="7">2.7.13.3</ecNumber>
    </submittedName>
</protein>
<dbReference type="SUPFAM" id="SSF55874">
    <property type="entry name" value="ATPase domain of HSP90 chaperone/DNA topoisomerase II/histidine kinase"/>
    <property type="match status" value="1"/>
</dbReference>
<organism evidence="7 8">
    <name type="scientific">Petrocella atlantisensis</name>
    <dbReference type="NCBI Taxonomy" id="2173034"/>
    <lineage>
        <taxon>Bacteria</taxon>
        <taxon>Bacillati</taxon>
        <taxon>Bacillota</taxon>
        <taxon>Clostridia</taxon>
        <taxon>Lachnospirales</taxon>
        <taxon>Vallitaleaceae</taxon>
        <taxon>Petrocella</taxon>
    </lineage>
</organism>
<accession>A0A3P7PEF9</accession>
<dbReference type="InterPro" id="IPR003660">
    <property type="entry name" value="HAMP_dom"/>
</dbReference>
<dbReference type="Proteomes" id="UP000279029">
    <property type="component" value="Chromosome"/>
</dbReference>
<keyword evidence="5" id="KW-0812">Transmembrane</keyword>
<dbReference type="Pfam" id="PF02518">
    <property type="entry name" value="HATPase_c"/>
    <property type="match status" value="1"/>
</dbReference>
<evidence type="ECO:0000313" key="7">
    <source>
        <dbReference type="EMBL" id="VDN48453.1"/>
    </source>
</evidence>
<dbReference type="CDD" id="cd06225">
    <property type="entry name" value="HAMP"/>
    <property type="match status" value="1"/>
</dbReference>
<proteinExistence type="predicted"/>
<dbReference type="RefSeq" id="WP_125137585.1">
    <property type="nucleotide sequence ID" value="NZ_LR130778.1"/>
</dbReference>
<dbReference type="InterPro" id="IPR050640">
    <property type="entry name" value="Bact_2-comp_sensor_kinase"/>
</dbReference>
<comment type="subcellular location">
    <subcellularLocation>
        <location evidence="1">Membrane</location>
    </subcellularLocation>
</comment>
<evidence type="ECO:0000256" key="5">
    <source>
        <dbReference type="SAM" id="Phobius"/>
    </source>
</evidence>
<dbReference type="SMART" id="SM00304">
    <property type="entry name" value="HAMP"/>
    <property type="match status" value="1"/>
</dbReference>
<dbReference type="PANTHER" id="PTHR34220">
    <property type="entry name" value="SENSOR HISTIDINE KINASE YPDA"/>
    <property type="match status" value="1"/>
</dbReference>
<dbReference type="InterPro" id="IPR003594">
    <property type="entry name" value="HATPase_dom"/>
</dbReference>
<dbReference type="SMART" id="SM00387">
    <property type="entry name" value="HATPase_c"/>
    <property type="match status" value="1"/>
</dbReference>
<keyword evidence="3 7" id="KW-0808">Transferase</keyword>
<dbReference type="EC" id="2.7.13.3" evidence="7"/>
<dbReference type="PANTHER" id="PTHR34220:SF7">
    <property type="entry name" value="SENSOR HISTIDINE KINASE YPDA"/>
    <property type="match status" value="1"/>
</dbReference>
<sequence>MTKINKFSSIRNNMIVYTLSIIFLMTVLSIYSLTIMERYQGQIETMFEKHIYLSEVGNLMTELDEDLLGFLSSKSSTRLNDYIINSEKLELLVEDAYEMTFNAEDMMLKNIVNLVDAYIIEGDEAIAYKRQRNVIKYYEHYQKSVTIKGFIADYIDQLNNKQLNRNSVTYTQLVRQIMILQNITYMIVIVLIGLSLMIVYLITSRMVKPFSHLSHAAEEIALGNFDTEDIVVESEDEFLLLATAFNHMKNSIKSYIGEIKKNAETEAKLKDEQLKNIKMEHLLDNAKLYALQSQINPHFLFNTINAGVQMSIMERATKTSQFFQTMASLFRYNIQKMDSSCTLEEEIKNIKDYYELLKVRFGDRIRFQFNIDSKALGMKVPPLILQPLVENAYVHGLSGLEEGGTITINVVDEWDATFITVKDTGKGMTAHVADQILNKEREDYAYTKFGIGIRNVRDRLELFFHQSDLFKIECEKGAGVKIIMKIPHTKE</sequence>
<keyword evidence="8" id="KW-1185">Reference proteome</keyword>
<evidence type="ECO:0000259" key="6">
    <source>
        <dbReference type="PROSITE" id="PS50885"/>
    </source>
</evidence>
<dbReference type="GO" id="GO:0016020">
    <property type="term" value="C:membrane"/>
    <property type="evidence" value="ECO:0007669"/>
    <property type="project" value="UniProtKB-SubCell"/>
</dbReference>
<dbReference type="Pfam" id="PF06580">
    <property type="entry name" value="His_kinase"/>
    <property type="match status" value="1"/>
</dbReference>
<dbReference type="PROSITE" id="PS50885">
    <property type="entry name" value="HAMP"/>
    <property type="match status" value="1"/>
</dbReference>
<feature type="transmembrane region" description="Helical" evidence="5">
    <location>
        <begin position="183"/>
        <end position="202"/>
    </location>
</feature>
<dbReference type="EMBL" id="LR130778">
    <property type="protein sequence ID" value="VDN48453.1"/>
    <property type="molecule type" value="Genomic_DNA"/>
</dbReference>
<evidence type="ECO:0000256" key="2">
    <source>
        <dbReference type="ARBA" id="ARBA00022553"/>
    </source>
</evidence>
<keyword evidence="2" id="KW-0597">Phosphoprotein</keyword>
<dbReference type="AlphaFoldDB" id="A0A3P7PEF9"/>
<dbReference type="InterPro" id="IPR010559">
    <property type="entry name" value="Sig_transdc_His_kin_internal"/>
</dbReference>
<reference evidence="7 8" key="1">
    <citation type="submission" date="2018-09" db="EMBL/GenBank/DDBJ databases">
        <authorList>
            <person name="Postec A."/>
        </authorList>
    </citation>
    <scope>NUCLEOTIDE SEQUENCE [LARGE SCALE GENOMIC DNA]</scope>
    <source>
        <strain evidence="7">70B-A</strain>
    </source>
</reference>
<evidence type="ECO:0000256" key="3">
    <source>
        <dbReference type="ARBA" id="ARBA00022679"/>
    </source>
</evidence>
<keyword evidence="5" id="KW-1133">Transmembrane helix</keyword>
<evidence type="ECO:0000256" key="1">
    <source>
        <dbReference type="ARBA" id="ARBA00004370"/>
    </source>
</evidence>
<dbReference type="Gene3D" id="3.30.565.10">
    <property type="entry name" value="Histidine kinase-like ATPase, C-terminal domain"/>
    <property type="match status" value="1"/>
</dbReference>
<evidence type="ECO:0000256" key="4">
    <source>
        <dbReference type="ARBA" id="ARBA00022777"/>
    </source>
</evidence>
<dbReference type="InterPro" id="IPR036890">
    <property type="entry name" value="HATPase_C_sf"/>
</dbReference>
<dbReference type="Pfam" id="PF00672">
    <property type="entry name" value="HAMP"/>
    <property type="match status" value="1"/>
</dbReference>
<feature type="transmembrane region" description="Helical" evidence="5">
    <location>
        <begin position="15"/>
        <end position="36"/>
    </location>
</feature>
<dbReference type="OrthoDB" id="9809348at2"/>
<gene>
    <name evidence="7" type="ORF">PATL70BA_2555</name>
</gene>